<evidence type="ECO:0000256" key="1">
    <source>
        <dbReference type="ARBA" id="ARBA00022679"/>
    </source>
</evidence>
<dbReference type="Proteomes" id="UP001187221">
    <property type="component" value="Unassembled WGS sequence"/>
</dbReference>
<dbReference type="Gene3D" id="2.160.10.10">
    <property type="entry name" value="Hexapeptide repeat proteins"/>
    <property type="match status" value="1"/>
</dbReference>
<sequence>MASLASSPSPSAPPAPVPADPVPASGAGSLAGKLAALQPRHRLTTLITRIALRWQGASPGPRFFVHGKRPRVTGKGRVSIGARVNMRCDVAPVRIEVAQGAHVTLSDRAFLNTGTMLIAHAAIEIGPSCRIGPDCVLCDSNFHAVHEGDPVRVAPIRLGRNVWLGRGVIVLPGVTIGDHAVVAAGSVVCADIPEREVWRGNPATFVKAVRCSPDFVRS</sequence>
<name>A0ABQ6P5U8_9SPHN</name>
<dbReference type="InterPro" id="IPR011004">
    <property type="entry name" value="Trimer_LpxA-like_sf"/>
</dbReference>
<dbReference type="GO" id="GO:0016746">
    <property type="term" value="F:acyltransferase activity"/>
    <property type="evidence" value="ECO:0007669"/>
    <property type="project" value="UniProtKB-KW"/>
</dbReference>
<dbReference type="PROSITE" id="PS00101">
    <property type="entry name" value="HEXAPEP_TRANSFERASES"/>
    <property type="match status" value="1"/>
</dbReference>
<accession>A0ABQ6P5U8</accession>
<keyword evidence="1" id="KW-0808">Transferase</keyword>
<proteinExistence type="predicted"/>
<dbReference type="InterPro" id="IPR001451">
    <property type="entry name" value="Hexapep"/>
</dbReference>
<evidence type="ECO:0000256" key="3">
    <source>
        <dbReference type="ARBA" id="ARBA00023315"/>
    </source>
</evidence>
<evidence type="ECO:0000256" key="2">
    <source>
        <dbReference type="ARBA" id="ARBA00022737"/>
    </source>
</evidence>
<comment type="caution">
    <text evidence="5">The sequence shown here is derived from an EMBL/GenBank/DDBJ whole genome shotgun (WGS) entry which is preliminary data.</text>
</comment>
<protein>
    <submittedName>
        <fullName evidence="5">Acyltransferase</fullName>
    </submittedName>
</protein>
<reference evidence="5 6" key="1">
    <citation type="submission" date="2023-06" db="EMBL/GenBank/DDBJ databases">
        <title>Draft genome sequence of Novosphingobium sp. strain IK01.</title>
        <authorList>
            <person name="Hatamoto M."/>
            <person name="Ikarashi T."/>
            <person name="Yamaguchi T."/>
        </authorList>
    </citation>
    <scope>NUCLEOTIDE SEQUENCE [LARGE SCALE GENOMIC DNA]</scope>
    <source>
        <strain evidence="5 6">IK01</strain>
    </source>
</reference>
<evidence type="ECO:0000256" key="4">
    <source>
        <dbReference type="SAM" id="MobiDB-lite"/>
    </source>
</evidence>
<keyword evidence="6" id="KW-1185">Reference proteome</keyword>
<dbReference type="SUPFAM" id="SSF51161">
    <property type="entry name" value="Trimeric LpxA-like enzymes"/>
    <property type="match status" value="1"/>
</dbReference>
<dbReference type="InterPro" id="IPR051159">
    <property type="entry name" value="Hexapeptide_acetyltransf"/>
</dbReference>
<keyword evidence="2" id="KW-0677">Repeat</keyword>
<feature type="region of interest" description="Disordered" evidence="4">
    <location>
        <begin position="1"/>
        <end position="24"/>
    </location>
</feature>
<evidence type="ECO:0000313" key="5">
    <source>
        <dbReference type="EMBL" id="GMM60591.1"/>
    </source>
</evidence>
<dbReference type="EMBL" id="BTFW01000001">
    <property type="protein sequence ID" value="GMM60591.1"/>
    <property type="molecule type" value="Genomic_DNA"/>
</dbReference>
<keyword evidence="3 5" id="KW-0012">Acyltransferase</keyword>
<gene>
    <name evidence="5" type="ORF">NUTIK01_13680</name>
</gene>
<dbReference type="PANTHER" id="PTHR23416">
    <property type="entry name" value="SIALIC ACID SYNTHASE-RELATED"/>
    <property type="match status" value="1"/>
</dbReference>
<organism evidence="5 6">
    <name type="scientific">Novosphingobium pituita</name>
    <dbReference type="NCBI Taxonomy" id="3056842"/>
    <lineage>
        <taxon>Bacteria</taxon>
        <taxon>Pseudomonadati</taxon>
        <taxon>Pseudomonadota</taxon>
        <taxon>Alphaproteobacteria</taxon>
        <taxon>Sphingomonadales</taxon>
        <taxon>Sphingomonadaceae</taxon>
        <taxon>Novosphingobium</taxon>
    </lineage>
</organism>
<feature type="compositionally biased region" description="Pro residues" evidence="4">
    <location>
        <begin position="10"/>
        <end position="21"/>
    </location>
</feature>
<evidence type="ECO:0000313" key="6">
    <source>
        <dbReference type="Proteomes" id="UP001187221"/>
    </source>
</evidence>
<dbReference type="InterPro" id="IPR018357">
    <property type="entry name" value="Hexapep_transf_CS"/>
</dbReference>
<dbReference type="CDD" id="cd04647">
    <property type="entry name" value="LbH_MAT_like"/>
    <property type="match status" value="1"/>
</dbReference>
<dbReference type="Pfam" id="PF00132">
    <property type="entry name" value="Hexapep"/>
    <property type="match status" value="1"/>
</dbReference>
<dbReference type="RefSeq" id="WP_317974377.1">
    <property type="nucleotide sequence ID" value="NZ_BTFW01000001.1"/>
</dbReference>